<comment type="caution">
    <text evidence="2">The sequence shown here is derived from an EMBL/GenBank/DDBJ whole genome shotgun (WGS) entry which is preliminary data.</text>
</comment>
<dbReference type="Proteomes" id="UP000317650">
    <property type="component" value="Chromosome 7"/>
</dbReference>
<feature type="transmembrane region" description="Helical" evidence="1">
    <location>
        <begin position="118"/>
        <end position="140"/>
    </location>
</feature>
<organism evidence="2 3">
    <name type="scientific">Musa balbisiana</name>
    <name type="common">Banana</name>
    <dbReference type="NCBI Taxonomy" id="52838"/>
    <lineage>
        <taxon>Eukaryota</taxon>
        <taxon>Viridiplantae</taxon>
        <taxon>Streptophyta</taxon>
        <taxon>Embryophyta</taxon>
        <taxon>Tracheophyta</taxon>
        <taxon>Spermatophyta</taxon>
        <taxon>Magnoliopsida</taxon>
        <taxon>Liliopsida</taxon>
        <taxon>Zingiberales</taxon>
        <taxon>Musaceae</taxon>
        <taxon>Musa</taxon>
    </lineage>
</organism>
<dbReference type="AlphaFoldDB" id="A0A4S8JEW6"/>
<feature type="transmembrane region" description="Helical" evidence="1">
    <location>
        <begin position="86"/>
        <end position="106"/>
    </location>
</feature>
<proteinExistence type="predicted"/>
<keyword evidence="1" id="KW-0812">Transmembrane</keyword>
<keyword evidence="1" id="KW-1133">Transmembrane helix</keyword>
<accession>A0A4S8JEW6</accession>
<keyword evidence="1" id="KW-0472">Membrane</keyword>
<keyword evidence="3" id="KW-1185">Reference proteome</keyword>
<reference evidence="2 3" key="1">
    <citation type="journal article" date="2019" name="Nat. Plants">
        <title>Genome sequencing of Musa balbisiana reveals subgenome evolution and function divergence in polyploid bananas.</title>
        <authorList>
            <person name="Yao X."/>
        </authorList>
    </citation>
    <scope>NUCLEOTIDE SEQUENCE [LARGE SCALE GENOMIC DNA]</scope>
    <source>
        <strain evidence="3">cv. DH-PKW</strain>
        <tissue evidence="2">Leaves</tissue>
    </source>
</reference>
<evidence type="ECO:0000256" key="1">
    <source>
        <dbReference type="SAM" id="Phobius"/>
    </source>
</evidence>
<feature type="transmembrane region" description="Helical" evidence="1">
    <location>
        <begin position="60"/>
        <end position="80"/>
    </location>
</feature>
<name>A0A4S8JEW6_MUSBA</name>
<evidence type="ECO:0000313" key="3">
    <source>
        <dbReference type="Proteomes" id="UP000317650"/>
    </source>
</evidence>
<evidence type="ECO:0008006" key="4">
    <source>
        <dbReference type="Google" id="ProtNLM"/>
    </source>
</evidence>
<evidence type="ECO:0000313" key="2">
    <source>
        <dbReference type="EMBL" id="THU60370.1"/>
    </source>
</evidence>
<sequence>MIGRDRKGDWRREKRTPLSPLLEASEKEGDCILSSFLLREQKRGCDSSFCLLCSDIEGRLLLWLMVTSPTLLLFCSVVQRRVSLEAATACSLSLLSLFPFSILLLLCSPPARWNRVPLGVRSLFFFFCALLLLSGTEFLWGCGNGMNESSYK</sequence>
<dbReference type="EMBL" id="PYDT01000005">
    <property type="protein sequence ID" value="THU60370.1"/>
    <property type="molecule type" value="Genomic_DNA"/>
</dbReference>
<gene>
    <name evidence="2" type="ORF">C4D60_Mb07t11960</name>
</gene>
<protein>
    <recommendedName>
        <fullName evidence="4">Transmembrane protein</fullName>
    </recommendedName>
</protein>